<dbReference type="AlphaFoldDB" id="A0A314UP67"/>
<evidence type="ECO:0000313" key="2">
    <source>
        <dbReference type="Proteomes" id="UP000250321"/>
    </source>
</evidence>
<protein>
    <submittedName>
        <fullName evidence="1">Uncharacterized protein</fullName>
    </submittedName>
</protein>
<keyword evidence="2" id="KW-1185">Reference proteome</keyword>
<comment type="caution">
    <text evidence="1">The sequence shown here is derived from an EMBL/GenBank/DDBJ whole genome shotgun (WGS) entry which is preliminary data.</text>
</comment>
<reference evidence="1 2" key="1">
    <citation type="submission" date="2018-02" db="EMBL/GenBank/DDBJ databases">
        <title>Draft genome of wild Prunus yedoensis var. nudiflora.</title>
        <authorList>
            <person name="Baek S."/>
            <person name="Kim J.-H."/>
            <person name="Choi K."/>
            <person name="Kim G.-B."/>
            <person name="Cho A."/>
            <person name="Jang H."/>
            <person name="Shin C.-H."/>
            <person name="Yu H.-J."/>
            <person name="Mun J.-H."/>
        </authorList>
    </citation>
    <scope>NUCLEOTIDE SEQUENCE [LARGE SCALE GENOMIC DNA]</scope>
    <source>
        <strain evidence="2">cv. Jeju island</strain>
        <tissue evidence="1">Leaf</tissue>
    </source>
</reference>
<dbReference type="OrthoDB" id="10576911at2759"/>
<accession>A0A314UP67</accession>
<sequence>MAWAAWSSSGLPGVQHYAAWLMKGRVVPSPLSSFSDSNSILSLCCFNLSISDFNCSAKRSITRSSNNLYCGSWWSLCATESWGGCGESQKGPTNELSSS</sequence>
<gene>
    <name evidence="1" type="ORF">Pyn_06435</name>
</gene>
<organism evidence="1 2">
    <name type="scientific">Prunus yedoensis var. nudiflora</name>
    <dbReference type="NCBI Taxonomy" id="2094558"/>
    <lineage>
        <taxon>Eukaryota</taxon>
        <taxon>Viridiplantae</taxon>
        <taxon>Streptophyta</taxon>
        <taxon>Embryophyta</taxon>
        <taxon>Tracheophyta</taxon>
        <taxon>Spermatophyta</taxon>
        <taxon>Magnoliopsida</taxon>
        <taxon>eudicotyledons</taxon>
        <taxon>Gunneridae</taxon>
        <taxon>Pentapetalae</taxon>
        <taxon>rosids</taxon>
        <taxon>fabids</taxon>
        <taxon>Rosales</taxon>
        <taxon>Rosaceae</taxon>
        <taxon>Amygdaloideae</taxon>
        <taxon>Amygdaleae</taxon>
        <taxon>Prunus</taxon>
    </lineage>
</organism>
<proteinExistence type="predicted"/>
<evidence type="ECO:0000313" key="1">
    <source>
        <dbReference type="EMBL" id="PQM38606.1"/>
    </source>
</evidence>
<name>A0A314UP67_PRUYE</name>
<dbReference type="Proteomes" id="UP000250321">
    <property type="component" value="Unassembled WGS sequence"/>
</dbReference>
<dbReference type="EMBL" id="PJQY01003300">
    <property type="protein sequence ID" value="PQM38606.1"/>
    <property type="molecule type" value="Genomic_DNA"/>
</dbReference>